<reference evidence="2" key="1">
    <citation type="submission" date="2020-10" db="EMBL/GenBank/DDBJ databases">
        <authorList>
            <person name="Gilroy R."/>
        </authorList>
    </citation>
    <scope>NUCLEOTIDE SEQUENCE</scope>
    <source>
        <strain evidence="2">11159</strain>
    </source>
</reference>
<proteinExistence type="predicted"/>
<dbReference type="AlphaFoldDB" id="A0A9D9DJ74"/>
<organism evidence="2 3">
    <name type="scientific">Candidatus Onthovivens merdipullorum</name>
    <dbReference type="NCBI Taxonomy" id="2840889"/>
    <lineage>
        <taxon>Bacteria</taxon>
        <taxon>Bacillati</taxon>
        <taxon>Bacillota</taxon>
        <taxon>Bacilli</taxon>
        <taxon>Bacillales</taxon>
        <taxon>Candidatus Onthovivens</taxon>
    </lineage>
</organism>
<dbReference type="Gene3D" id="1.10.287.1080">
    <property type="entry name" value="MazG-like"/>
    <property type="match status" value="1"/>
</dbReference>
<evidence type="ECO:0000313" key="2">
    <source>
        <dbReference type="EMBL" id="MBO8427135.1"/>
    </source>
</evidence>
<gene>
    <name evidence="2" type="ORF">IAC58_01045</name>
</gene>
<dbReference type="InterPro" id="IPR011379">
    <property type="entry name" value="MazG-related_GP37"/>
</dbReference>
<evidence type="ECO:0000313" key="3">
    <source>
        <dbReference type="Proteomes" id="UP000823613"/>
    </source>
</evidence>
<accession>A0A9D9DJ74</accession>
<sequence>MSFNEYQIEAYKLISEEGKKDLILNGVLGLAGESGECCDIVKKAKFQGHELNKEHLKDELGDVLWYIAETCSGLGLTLEEVARFNLNKLHKRYPSGFKKEESINRKEKEYID</sequence>
<comment type="caution">
    <text evidence="2">The sequence shown here is derived from an EMBL/GenBank/DDBJ whole genome shotgun (WGS) entry which is preliminary data.</text>
</comment>
<dbReference type="Proteomes" id="UP000823613">
    <property type="component" value="Unassembled WGS sequence"/>
</dbReference>
<dbReference type="Pfam" id="PF03819">
    <property type="entry name" value="MazG"/>
    <property type="match status" value="1"/>
</dbReference>
<feature type="domain" description="NTP pyrophosphohydrolase MazG-like" evidence="1">
    <location>
        <begin position="29"/>
        <end position="97"/>
    </location>
</feature>
<name>A0A9D9DJ74_9BACL</name>
<dbReference type="EMBL" id="JADIMY010000017">
    <property type="protein sequence ID" value="MBO8427135.1"/>
    <property type="molecule type" value="Genomic_DNA"/>
</dbReference>
<reference evidence="2" key="2">
    <citation type="journal article" date="2021" name="PeerJ">
        <title>Extensive microbial diversity within the chicken gut microbiome revealed by metagenomics and culture.</title>
        <authorList>
            <person name="Gilroy R."/>
            <person name="Ravi A."/>
            <person name="Getino M."/>
            <person name="Pursley I."/>
            <person name="Horton D.L."/>
            <person name="Alikhan N.F."/>
            <person name="Baker D."/>
            <person name="Gharbi K."/>
            <person name="Hall N."/>
            <person name="Watson M."/>
            <person name="Adriaenssens E.M."/>
            <person name="Foster-Nyarko E."/>
            <person name="Jarju S."/>
            <person name="Secka A."/>
            <person name="Antonio M."/>
            <person name="Oren A."/>
            <person name="Chaudhuri R.R."/>
            <person name="La Ragione R."/>
            <person name="Hildebrand F."/>
            <person name="Pallen M.J."/>
        </authorList>
    </citation>
    <scope>NUCLEOTIDE SEQUENCE</scope>
    <source>
        <strain evidence="2">11159</strain>
    </source>
</reference>
<dbReference type="PIRSF" id="PIRSF006639">
    <property type="entry name" value="UCP006639_pph"/>
    <property type="match status" value="1"/>
</dbReference>
<dbReference type="InterPro" id="IPR004518">
    <property type="entry name" value="MazG-like_dom"/>
</dbReference>
<protein>
    <submittedName>
        <fullName evidence="2">Nucleoside triphosphate pyrophosphohydrolase family protein</fullName>
    </submittedName>
</protein>
<evidence type="ECO:0000259" key="1">
    <source>
        <dbReference type="Pfam" id="PF03819"/>
    </source>
</evidence>
<dbReference type="SUPFAM" id="SSF101386">
    <property type="entry name" value="all-alpha NTP pyrophosphatases"/>
    <property type="match status" value="1"/>
</dbReference>
<dbReference type="CDD" id="cd11541">
    <property type="entry name" value="NTP-PPase_u4"/>
    <property type="match status" value="1"/>
</dbReference>